<dbReference type="InterPro" id="IPR015422">
    <property type="entry name" value="PyrdxlP-dep_Trfase_small"/>
</dbReference>
<reference evidence="6" key="1">
    <citation type="submission" date="2022-09" db="EMBL/GenBank/DDBJ databases">
        <title>Aureispira anguillicida sp. nov., isolated from Leptocephalus of Japanese eel Anguilla japonica.</title>
        <authorList>
            <person name="Yuasa K."/>
            <person name="Mekata T."/>
            <person name="Ikunari K."/>
        </authorList>
    </citation>
    <scope>NUCLEOTIDE SEQUENCE</scope>
    <source>
        <strain evidence="6">EL160426</strain>
    </source>
</reference>
<dbReference type="EMBL" id="AP026867">
    <property type="protein sequence ID" value="BDS14668.1"/>
    <property type="molecule type" value="Genomic_DNA"/>
</dbReference>
<dbReference type="GO" id="GO:0008483">
    <property type="term" value="F:transaminase activity"/>
    <property type="evidence" value="ECO:0007669"/>
    <property type="project" value="UniProtKB-KW"/>
</dbReference>
<dbReference type="InterPro" id="IPR015421">
    <property type="entry name" value="PyrdxlP-dep_Trfase_major"/>
</dbReference>
<evidence type="ECO:0000256" key="4">
    <source>
        <dbReference type="PIRSR" id="PIRSR000390-2"/>
    </source>
</evidence>
<dbReference type="AlphaFoldDB" id="A0A915YK24"/>
<sequence length="368" mass="41088">MVKFLDLQKINAQYQDELKAVTAQIIDSGWYILGNSVAQFEADFAAYCKVKHCIGVANGLDALILVLRAYKMLGKLQDGDEVIVPANTFIATVLAISENGLVPVFVEPQEATFNINVAKIEAAISPKTKVIMPVHLYGQAVDMATVMSIAQKHNLLVLEDAAQAHGAYWGAKKTGNWGHAAGFSFYPGKNLGALGDGGAVTTNDDELAKMVRILRNYGSEKKYHNQVVGMNSRLDELQAGILSVKLAYLDQETKVRRAIAKRYNDEIKNPLITLPEWNQEEWGHVFHLYVIRCQHRTALQEYLSENEIQTVIHYPIPPHKQAAYQAWNEDSYPLTETIHEEVLSIPISPVLTEEEVTEVIQKINNFTI</sequence>
<evidence type="ECO:0000256" key="1">
    <source>
        <dbReference type="ARBA" id="ARBA00022898"/>
    </source>
</evidence>
<dbReference type="PANTHER" id="PTHR30244">
    <property type="entry name" value="TRANSAMINASE"/>
    <property type="match status" value="1"/>
</dbReference>
<dbReference type="PANTHER" id="PTHR30244:SF36">
    <property type="entry name" value="3-OXO-GLUCOSE-6-PHOSPHATE:GLUTAMATE AMINOTRANSFERASE"/>
    <property type="match status" value="1"/>
</dbReference>
<accession>A0A915YK24</accession>
<dbReference type="Gene3D" id="3.90.1150.10">
    <property type="entry name" value="Aspartate Aminotransferase, domain 1"/>
    <property type="match status" value="1"/>
</dbReference>
<dbReference type="Pfam" id="PF01041">
    <property type="entry name" value="DegT_DnrJ_EryC1"/>
    <property type="match status" value="1"/>
</dbReference>
<evidence type="ECO:0000313" key="6">
    <source>
        <dbReference type="EMBL" id="BDS14668.1"/>
    </source>
</evidence>
<evidence type="ECO:0000313" key="7">
    <source>
        <dbReference type="Proteomes" id="UP001060919"/>
    </source>
</evidence>
<evidence type="ECO:0000256" key="5">
    <source>
        <dbReference type="RuleBase" id="RU004508"/>
    </source>
</evidence>
<dbReference type="Gene3D" id="3.40.640.10">
    <property type="entry name" value="Type I PLP-dependent aspartate aminotransferase-like (Major domain)"/>
    <property type="match status" value="1"/>
</dbReference>
<keyword evidence="1 4" id="KW-0663">Pyridoxal phosphate</keyword>
<dbReference type="PIRSF" id="PIRSF000390">
    <property type="entry name" value="PLP_StrS"/>
    <property type="match status" value="1"/>
</dbReference>
<keyword evidence="7" id="KW-1185">Reference proteome</keyword>
<dbReference type="Proteomes" id="UP001060919">
    <property type="component" value="Chromosome"/>
</dbReference>
<feature type="modified residue" description="N6-(pyridoxal phosphate)lysine" evidence="4">
    <location>
        <position position="189"/>
    </location>
</feature>
<dbReference type="GO" id="GO:0030170">
    <property type="term" value="F:pyridoxal phosphate binding"/>
    <property type="evidence" value="ECO:0007669"/>
    <property type="project" value="UniProtKB-ARBA"/>
</dbReference>
<dbReference type="GO" id="GO:0000271">
    <property type="term" value="P:polysaccharide biosynthetic process"/>
    <property type="evidence" value="ECO:0007669"/>
    <property type="project" value="TreeGrafter"/>
</dbReference>
<dbReference type="FunFam" id="3.40.640.10:FF:000089">
    <property type="entry name" value="Aminotransferase, DegT/DnrJ/EryC1/StrS family"/>
    <property type="match status" value="1"/>
</dbReference>
<keyword evidence="6" id="KW-0808">Transferase</keyword>
<keyword evidence="6" id="KW-0032">Aminotransferase</keyword>
<name>A0A915YK24_9BACT</name>
<dbReference type="KEGG" id="aup:AsAng_0054490"/>
<dbReference type="RefSeq" id="WP_264789885.1">
    <property type="nucleotide sequence ID" value="NZ_AP026867.1"/>
</dbReference>
<dbReference type="SUPFAM" id="SSF53383">
    <property type="entry name" value="PLP-dependent transferases"/>
    <property type="match status" value="1"/>
</dbReference>
<feature type="active site" description="Proton acceptor" evidence="3">
    <location>
        <position position="189"/>
    </location>
</feature>
<protein>
    <submittedName>
        <fullName evidence="6">DegT/DnrJ/EryC1/StrS family aminotransferase</fullName>
    </submittedName>
</protein>
<dbReference type="InterPro" id="IPR000653">
    <property type="entry name" value="DegT/StrS_aminotransferase"/>
</dbReference>
<proteinExistence type="inferred from homology"/>
<comment type="similarity">
    <text evidence="2 5">Belongs to the DegT/DnrJ/EryC1 family.</text>
</comment>
<organism evidence="6 7">
    <name type="scientific">Aureispira anguillae</name>
    <dbReference type="NCBI Taxonomy" id="2864201"/>
    <lineage>
        <taxon>Bacteria</taxon>
        <taxon>Pseudomonadati</taxon>
        <taxon>Bacteroidota</taxon>
        <taxon>Saprospiria</taxon>
        <taxon>Saprospirales</taxon>
        <taxon>Saprospiraceae</taxon>
        <taxon>Aureispira</taxon>
    </lineage>
</organism>
<dbReference type="CDD" id="cd00616">
    <property type="entry name" value="AHBA_syn"/>
    <property type="match status" value="1"/>
</dbReference>
<dbReference type="InterPro" id="IPR015424">
    <property type="entry name" value="PyrdxlP-dep_Trfase"/>
</dbReference>
<gene>
    <name evidence="6" type="ORF">AsAng_0054490</name>
</gene>
<evidence type="ECO:0000256" key="3">
    <source>
        <dbReference type="PIRSR" id="PIRSR000390-1"/>
    </source>
</evidence>
<evidence type="ECO:0000256" key="2">
    <source>
        <dbReference type="ARBA" id="ARBA00037999"/>
    </source>
</evidence>